<comment type="caution">
    <text evidence="7">The sequence shown here is derived from an EMBL/GenBank/DDBJ whole genome shotgun (WGS) entry which is preliminary data.</text>
</comment>
<evidence type="ECO:0000256" key="5">
    <source>
        <dbReference type="ARBA" id="ARBA00048128"/>
    </source>
</evidence>
<dbReference type="Pfam" id="PF00483">
    <property type="entry name" value="NTP_transferase"/>
    <property type="match status" value="1"/>
</dbReference>
<dbReference type="AlphaFoldDB" id="A0A7X5ZPH5"/>
<gene>
    <name evidence="7" type="ORF">FHU38_000825</name>
</gene>
<evidence type="ECO:0000256" key="3">
    <source>
        <dbReference type="ARBA" id="ARBA00022679"/>
    </source>
</evidence>
<dbReference type="EMBL" id="JAAOYM010000001">
    <property type="protein sequence ID" value="NIJ10481.1"/>
    <property type="molecule type" value="Genomic_DNA"/>
</dbReference>
<reference evidence="7 8" key="1">
    <citation type="submission" date="2020-03" db="EMBL/GenBank/DDBJ databases">
        <title>Sequencing the genomes of 1000 actinobacteria strains.</title>
        <authorList>
            <person name="Klenk H.-P."/>
        </authorList>
    </citation>
    <scope>NUCLEOTIDE SEQUENCE [LARGE SCALE GENOMIC DNA]</scope>
    <source>
        <strain evidence="7 8">DSM 45685</strain>
    </source>
</reference>
<dbReference type="InterPro" id="IPR005835">
    <property type="entry name" value="NTP_transferase_dom"/>
</dbReference>
<dbReference type="GO" id="GO:0003983">
    <property type="term" value="F:UTP:glucose-1-phosphate uridylyltransferase activity"/>
    <property type="evidence" value="ECO:0007669"/>
    <property type="project" value="UniProtKB-EC"/>
</dbReference>
<organism evidence="7 8">
    <name type="scientific">Saccharomonospora amisosensis</name>
    <dbReference type="NCBI Taxonomy" id="1128677"/>
    <lineage>
        <taxon>Bacteria</taxon>
        <taxon>Bacillati</taxon>
        <taxon>Actinomycetota</taxon>
        <taxon>Actinomycetes</taxon>
        <taxon>Pseudonocardiales</taxon>
        <taxon>Pseudonocardiaceae</taxon>
        <taxon>Saccharomonospora</taxon>
    </lineage>
</organism>
<evidence type="ECO:0000313" key="8">
    <source>
        <dbReference type="Proteomes" id="UP000545493"/>
    </source>
</evidence>
<comment type="similarity">
    <text evidence="1">Belongs to the UDPGP type 2 family.</text>
</comment>
<sequence>MNHTPGFTAVVTAAGHATRFRPFSTIVPKEMLPVGTTPAVQHVVTECLDAGATQVIVVTRPDDTVIPAHLATLTARGLPVETVPEDTSHGYGNGAPLLTLRDRLAEEDSFAVAFGDDVLLDSPTPGADLATMHRLAHEGADAVIATQHVDPAETGSFGIIDVHEGQADRVAAIRQRPHPTTVNQPLAVVSRLILRPSIFDHLTATDLARGEVDLGIAVGQLASHADVRLHRITSCWVTVGDPHHYLHALRLHALLDETDETASV</sequence>
<keyword evidence="4 7" id="KW-0548">Nucleotidyltransferase</keyword>
<evidence type="ECO:0000256" key="2">
    <source>
        <dbReference type="ARBA" id="ARBA00012415"/>
    </source>
</evidence>
<proteinExistence type="inferred from homology"/>
<dbReference type="RefSeq" id="WP_167166622.1">
    <property type="nucleotide sequence ID" value="NZ_JAAOYM010000001.1"/>
</dbReference>
<keyword evidence="8" id="KW-1185">Reference proteome</keyword>
<dbReference type="InterPro" id="IPR005771">
    <property type="entry name" value="GalU_uridylyltTrfase_bac/arc"/>
</dbReference>
<dbReference type="PANTHER" id="PTHR43197">
    <property type="entry name" value="UTP--GLUCOSE-1-PHOSPHATE URIDYLYLTRANSFERASE"/>
    <property type="match status" value="1"/>
</dbReference>
<dbReference type="EC" id="2.7.7.9" evidence="2"/>
<dbReference type="Gene3D" id="3.90.550.10">
    <property type="entry name" value="Spore Coat Polysaccharide Biosynthesis Protein SpsA, Chain A"/>
    <property type="match status" value="1"/>
</dbReference>
<dbReference type="InterPro" id="IPR029044">
    <property type="entry name" value="Nucleotide-diphossugar_trans"/>
</dbReference>
<feature type="domain" description="Nucleotidyl transferase" evidence="6">
    <location>
        <begin position="9"/>
        <end position="249"/>
    </location>
</feature>
<dbReference type="PANTHER" id="PTHR43197:SF1">
    <property type="entry name" value="UTP--GLUCOSE-1-PHOSPHATE URIDYLYLTRANSFERASE"/>
    <property type="match status" value="1"/>
</dbReference>
<dbReference type="SUPFAM" id="SSF53448">
    <property type="entry name" value="Nucleotide-diphospho-sugar transferases"/>
    <property type="match status" value="1"/>
</dbReference>
<dbReference type="Proteomes" id="UP000545493">
    <property type="component" value="Unassembled WGS sequence"/>
</dbReference>
<keyword evidence="3 7" id="KW-0808">Transferase</keyword>
<evidence type="ECO:0000259" key="6">
    <source>
        <dbReference type="Pfam" id="PF00483"/>
    </source>
</evidence>
<accession>A0A7X5ZPH5</accession>
<evidence type="ECO:0000313" key="7">
    <source>
        <dbReference type="EMBL" id="NIJ10481.1"/>
    </source>
</evidence>
<comment type="catalytic activity">
    <reaction evidence="5">
        <text>alpha-D-glucose 1-phosphate + UTP + H(+) = UDP-alpha-D-glucose + diphosphate</text>
        <dbReference type="Rhea" id="RHEA:19889"/>
        <dbReference type="ChEBI" id="CHEBI:15378"/>
        <dbReference type="ChEBI" id="CHEBI:33019"/>
        <dbReference type="ChEBI" id="CHEBI:46398"/>
        <dbReference type="ChEBI" id="CHEBI:58601"/>
        <dbReference type="ChEBI" id="CHEBI:58885"/>
        <dbReference type="EC" id="2.7.7.9"/>
    </reaction>
</comment>
<name>A0A7X5ZPH5_9PSEU</name>
<protein>
    <recommendedName>
        <fullName evidence="2">UTP--glucose-1-phosphate uridylyltransferase</fullName>
        <ecNumber evidence="2">2.7.7.9</ecNumber>
    </recommendedName>
</protein>
<evidence type="ECO:0000256" key="4">
    <source>
        <dbReference type="ARBA" id="ARBA00022695"/>
    </source>
</evidence>
<evidence type="ECO:0000256" key="1">
    <source>
        <dbReference type="ARBA" id="ARBA00006890"/>
    </source>
</evidence>
<dbReference type="GO" id="GO:0006011">
    <property type="term" value="P:UDP-alpha-D-glucose metabolic process"/>
    <property type="evidence" value="ECO:0007669"/>
    <property type="project" value="InterPro"/>
</dbReference>